<comment type="caution">
    <text evidence="8">The sequence shown here is derived from an EMBL/GenBank/DDBJ whole genome shotgun (WGS) entry which is preliminary data.</text>
</comment>
<dbReference type="Pfam" id="PF00482">
    <property type="entry name" value="T2SSF"/>
    <property type="match status" value="1"/>
</dbReference>
<sequence>MPSRRSAAVTVAQIDALRELGPYGNEARERPASFRDMIGRRLAEFYARQGWQMRSIRSDLAILDRSWETFLTTKLSLAAVGFILSPVLYVAAWYGGIHVSVLIPVWLALTLAALLFMLPDLEVRRDAKARRADFRRVVAAFLDLVSMNLAGGRGLPEAIMSAAEISNGWAVIRIRNALTSARLGGQTQWAALSALGTTLGVEELVDLSHAIALTADDGAKIRQSLASRAETMRRRELAEIEGQAGQRSQSMLVAQLLLCTGFLIYLIFPAIIQITGLQ</sequence>
<dbReference type="PANTHER" id="PTHR35007">
    <property type="entry name" value="INTEGRAL MEMBRANE PROTEIN-RELATED"/>
    <property type="match status" value="1"/>
</dbReference>
<evidence type="ECO:0000313" key="8">
    <source>
        <dbReference type="EMBL" id="MBR7833915.1"/>
    </source>
</evidence>
<keyword evidence="5 6" id="KW-0472">Membrane</keyword>
<dbReference type="AlphaFoldDB" id="A0A941EK15"/>
<organism evidence="8 9">
    <name type="scientific">Actinospica durhamensis</name>
    <dbReference type="NCBI Taxonomy" id="1508375"/>
    <lineage>
        <taxon>Bacteria</taxon>
        <taxon>Bacillati</taxon>
        <taxon>Actinomycetota</taxon>
        <taxon>Actinomycetes</taxon>
        <taxon>Catenulisporales</taxon>
        <taxon>Actinospicaceae</taxon>
        <taxon>Actinospica</taxon>
    </lineage>
</organism>
<keyword evidence="4 6" id="KW-1133">Transmembrane helix</keyword>
<accession>A0A941EK15</accession>
<feature type="transmembrane region" description="Helical" evidence="6">
    <location>
        <begin position="252"/>
        <end position="272"/>
    </location>
</feature>
<keyword evidence="9" id="KW-1185">Reference proteome</keyword>
<keyword evidence="2" id="KW-1003">Cell membrane</keyword>
<evidence type="ECO:0000256" key="3">
    <source>
        <dbReference type="ARBA" id="ARBA00022692"/>
    </source>
</evidence>
<dbReference type="GO" id="GO:0005886">
    <property type="term" value="C:plasma membrane"/>
    <property type="evidence" value="ECO:0007669"/>
    <property type="project" value="UniProtKB-SubCell"/>
</dbReference>
<dbReference type="EMBL" id="JAGSOG010000043">
    <property type="protein sequence ID" value="MBR7833915.1"/>
    <property type="molecule type" value="Genomic_DNA"/>
</dbReference>
<protein>
    <submittedName>
        <fullName evidence="8">Type II secretion system F family protein</fullName>
    </submittedName>
</protein>
<evidence type="ECO:0000256" key="1">
    <source>
        <dbReference type="ARBA" id="ARBA00004651"/>
    </source>
</evidence>
<feature type="transmembrane region" description="Helical" evidence="6">
    <location>
        <begin position="75"/>
        <end position="95"/>
    </location>
</feature>
<name>A0A941EK15_9ACTN</name>
<evidence type="ECO:0000256" key="6">
    <source>
        <dbReference type="SAM" id="Phobius"/>
    </source>
</evidence>
<evidence type="ECO:0000259" key="7">
    <source>
        <dbReference type="Pfam" id="PF00482"/>
    </source>
</evidence>
<feature type="domain" description="Type II secretion system protein GspF" evidence="7">
    <location>
        <begin position="141"/>
        <end position="269"/>
    </location>
</feature>
<dbReference type="Proteomes" id="UP000675781">
    <property type="component" value="Unassembled WGS sequence"/>
</dbReference>
<dbReference type="RefSeq" id="WP_212528461.1">
    <property type="nucleotide sequence ID" value="NZ_JAGSOG010000043.1"/>
</dbReference>
<dbReference type="PANTHER" id="PTHR35007:SF1">
    <property type="entry name" value="PILUS ASSEMBLY PROTEIN"/>
    <property type="match status" value="1"/>
</dbReference>
<feature type="transmembrane region" description="Helical" evidence="6">
    <location>
        <begin position="101"/>
        <end position="121"/>
    </location>
</feature>
<evidence type="ECO:0000256" key="2">
    <source>
        <dbReference type="ARBA" id="ARBA00022475"/>
    </source>
</evidence>
<gene>
    <name evidence="8" type="ORF">KDL01_11595</name>
</gene>
<reference evidence="8" key="1">
    <citation type="submission" date="2021-04" db="EMBL/GenBank/DDBJ databases">
        <title>Genome based classification of Actinospica acidithermotolerans sp. nov., an actinobacterium isolated from an Indonesian hot spring.</title>
        <authorList>
            <person name="Kusuma A.B."/>
            <person name="Putra K.E."/>
            <person name="Nafisah S."/>
            <person name="Loh J."/>
            <person name="Nouioui I."/>
            <person name="Goodfellow M."/>
        </authorList>
    </citation>
    <scope>NUCLEOTIDE SEQUENCE</scope>
    <source>
        <strain evidence="8">CSCA 57</strain>
    </source>
</reference>
<comment type="subcellular location">
    <subcellularLocation>
        <location evidence="1">Cell membrane</location>
        <topology evidence="1">Multi-pass membrane protein</topology>
    </subcellularLocation>
</comment>
<evidence type="ECO:0000256" key="5">
    <source>
        <dbReference type="ARBA" id="ARBA00023136"/>
    </source>
</evidence>
<keyword evidence="3 6" id="KW-0812">Transmembrane</keyword>
<proteinExistence type="predicted"/>
<evidence type="ECO:0000313" key="9">
    <source>
        <dbReference type="Proteomes" id="UP000675781"/>
    </source>
</evidence>
<evidence type="ECO:0000256" key="4">
    <source>
        <dbReference type="ARBA" id="ARBA00022989"/>
    </source>
</evidence>
<dbReference type="InterPro" id="IPR018076">
    <property type="entry name" value="T2SS_GspF_dom"/>
</dbReference>